<dbReference type="AlphaFoldDB" id="A0A4R1BQF5"/>
<organism evidence="1 2">
    <name type="scientific">Parasulfuritortus cantonensis</name>
    <dbReference type="NCBI Taxonomy" id="2528202"/>
    <lineage>
        <taxon>Bacteria</taxon>
        <taxon>Pseudomonadati</taxon>
        <taxon>Pseudomonadota</taxon>
        <taxon>Betaproteobacteria</taxon>
        <taxon>Nitrosomonadales</taxon>
        <taxon>Thiobacillaceae</taxon>
        <taxon>Parasulfuritortus</taxon>
    </lineage>
</organism>
<evidence type="ECO:0000313" key="1">
    <source>
        <dbReference type="EMBL" id="TCJ19788.1"/>
    </source>
</evidence>
<keyword evidence="2" id="KW-1185">Reference proteome</keyword>
<protein>
    <submittedName>
        <fullName evidence="1">Uncharacterized protein</fullName>
    </submittedName>
</protein>
<dbReference type="Proteomes" id="UP000295443">
    <property type="component" value="Unassembled WGS sequence"/>
</dbReference>
<dbReference type="RefSeq" id="WP_131444458.1">
    <property type="nucleotide sequence ID" value="NZ_SJZB01000004.1"/>
</dbReference>
<accession>A0A4R1BQF5</accession>
<dbReference type="EMBL" id="SJZB01000004">
    <property type="protein sequence ID" value="TCJ19788.1"/>
    <property type="molecule type" value="Genomic_DNA"/>
</dbReference>
<gene>
    <name evidence="1" type="ORF">EZJ19_01080</name>
</gene>
<comment type="caution">
    <text evidence="1">The sequence shown here is derived from an EMBL/GenBank/DDBJ whole genome shotgun (WGS) entry which is preliminary data.</text>
</comment>
<reference evidence="1 2" key="1">
    <citation type="submission" date="2019-03" db="EMBL/GenBank/DDBJ databases">
        <title>Genome sequence of Thiobacillaceae bacterium LSR1, a sulfur-oxidizing bacterium isolated from freshwater sediment.</title>
        <authorList>
            <person name="Li S."/>
        </authorList>
    </citation>
    <scope>NUCLEOTIDE SEQUENCE [LARGE SCALE GENOMIC DNA]</scope>
    <source>
        <strain evidence="1 2">LSR1</strain>
    </source>
</reference>
<sequence length="246" mass="27159">MTALVRCRVRLALAVERPPYEGLLKRLWQGLYGNRPFRALASRCLDKLNLRGGDFAYLVLVRELIGRGVAVSPEYRWRDAAAVDAVARAGGPAIVVSVHSGFAFNVRTFSDLGRKVTMIAANPEGVVDHAFRNAAVNARDVTIVKRDQFCLVRLRRALVAGDVICSAVDYRSEQAGQYDLVSPSLFDFSAAFGVPLYCTYTSVDPDGVTEGVIEGPLEGDSAERLEQFMAFLKEHRPGARYAVRRY</sequence>
<name>A0A4R1BQF5_9PROT</name>
<evidence type="ECO:0000313" key="2">
    <source>
        <dbReference type="Proteomes" id="UP000295443"/>
    </source>
</evidence>
<proteinExistence type="predicted"/>